<evidence type="ECO:0000256" key="8">
    <source>
        <dbReference type="ARBA" id="ARBA00023136"/>
    </source>
</evidence>
<evidence type="ECO:0000256" key="1">
    <source>
        <dbReference type="ARBA" id="ARBA00004236"/>
    </source>
</evidence>
<dbReference type="Pfam" id="PF26085">
    <property type="entry name" value="SH3_20"/>
    <property type="match status" value="1"/>
</dbReference>
<evidence type="ECO:0000256" key="10">
    <source>
        <dbReference type="SAM" id="MobiDB-lite"/>
    </source>
</evidence>
<keyword evidence="7" id="KW-0479">Metal-binding</keyword>
<dbReference type="GO" id="GO:1903078">
    <property type="term" value="P:positive regulation of protein localization to plasma membrane"/>
    <property type="evidence" value="ECO:0007669"/>
    <property type="project" value="TreeGrafter"/>
</dbReference>
<evidence type="ECO:0000256" key="4">
    <source>
        <dbReference type="ARBA" id="ARBA00022475"/>
    </source>
</evidence>
<sequence length="245" mass="27402">MYKTIIAPHSPRRQKLNLRMKSLSLDSPESSELHGQIRRRHPGPPTRGGHGGSGGHLEHSTPPSNNSRLHSPSSPSGTQRKLLYASRGMKSGSVDLSDEIERSQSSTSTSPCPSPVRQAQKTQRFLPTNIYVVLFNFKARHQDELDLIAGYKVTVIDSSDENWWKGKCLGKVGYFPSKYCTKLGASEKVLQVTYPLHITDNERCEVKLQRNQIVIQIAEEVGGMVMVRFPDNHQGVIPTKYLQEV</sequence>
<proteinExistence type="predicted"/>
<dbReference type="PANTHER" id="PTHR15135:SF7">
    <property type="entry name" value="STAC-LIKE, ISOFORM J"/>
    <property type="match status" value="1"/>
</dbReference>
<organism evidence="12">
    <name type="scientific">Culex pipiens</name>
    <name type="common">House mosquito</name>
    <dbReference type="NCBI Taxonomy" id="7175"/>
    <lineage>
        <taxon>Eukaryota</taxon>
        <taxon>Metazoa</taxon>
        <taxon>Ecdysozoa</taxon>
        <taxon>Arthropoda</taxon>
        <taxon>Hexapoda</taxon>
        <taxon>Insecta</taxon>
        <taxon>Pterygota</taxon>
        <taxon>Neoptera</taxon>
        <taxon>Endopterygota</taxon>
        <taxon>Diptera</taxon>
        <taxon>Nematocera</taxon>
        <taxon>Culicoidea</taxon>
        <taxon>Culicidae</taxon>
        <taxon>Culicinae</taxon>
        <taxon>Culicini</taxon>
        <taxon>Culex</taxon>
        <taxon>Culex</taxon>
    </lineage>
</organism>
<dbReference type="InterPro" id="IPR036028">
    <property type="entry name" value="SH3-like_dom_sf"/>
</dbReference>
<keyword evidence="4" id="KW-1003">Cell membrane</keyword>
<feature type="region of interest" description="Disordered" evidence="10">
    <location>
        <begin position="24"/>
        <end position="79"/>
    </location>
</feature>
<dbReference type="GO" id="GO:0008270">
    <property type="term" value="F:zinc ion binding"/>
    <property type="evidence" value="ECO:0007669"/>
    <property type="project" value="UniProtKB-KW"/>
</dbReference>
<dbReference type="PROSITE" id="PS50002">
    <property type="entry name" value="SH3"/>
    <property type="match status" value="1"/>
</dbReference>
<dbReference type="InterPro" id="IPR001452">
    <property type="entry name" value="SH3_domain"/>
</dbReference>
<dbReference type="GO" id="GO:0005886">
    <property type="term" value="C:plasma membrane"/>
    <property type="evidence" value="ECO:0007669"/>
    <property type="project" value="UniProtKB-SubCell"/>
</dbReference>
<feature type="compositionally biased region" description="Gly residues" evidence="10">
    <location>
        <begin position="46"/>
        <end position="55"/>
    </location>
</feature>
<dbReference type="PANTHER" id="PTHR15135">
    <property type="entry name" value="STAC"/>
    <property type="match status" value="1"/>
</dbReference>
<evidence type="ECO:0000256" key="9">
    <source>
        <dbReference type="PROSITE-ProRule" id="PRU00192"/>
    </source>
</evidence>
<evidence type="ECO:0000259" key="11">
    <source>
        <dbReference type="PROSITE" id="PS50002"/>
    </source>
</evidence>
<keyword evidence="5" id="KW-0963">Cytoplasm</keyword>
<protein>
    <submittedName>
        <fullName evidence="12">SH3 and cysteine-rich domain-containing protein 3</fullName>
    </submittedName>
</protein>
<dbReference type="GO" id="GO:0003009">
    <property type="term" value="P:skeletal muscle contraction"/>
    <property type="evidence" value="ECO:0007669"/>
    <property type="project" value="TreeGrafter"/>
</dbReference>
<dbReference type="InterPro" id="IPR059031">
    <property type="entry name" value="SH3_20"/>
</dbReference>
<keyword evidence="7" id="KW-0862">Zinc</keyword>
<evidence type="ECO:0000256" key="6">
    <source>
        <dbReference type="ARBA" id="ARBA00022737"/>
    </source>
</evidence>
<keyword evidence="3 9" id="KW-0728">SH3 domain</keyword>
<evidence type="ECO:0000256" key="5">
    <source>
        <dbReference type="ARBA" id="ARBA00022490"/>
    </source>
</evidence>
<dbReference type="InterPro" id="IPR039688">
    <property type="entry name" value="STAC1/2/3"/>
</dbReference>
<dbReference type="Gene3D" id="2.30.30.40">
    <property type="entry name" value="SH3 Domains"/>
    <property type="match status" value="1"/>
</dbReference>
<keyword evidence="7" id="KW-0863">Zinc-finger</keyword>
<evidence type="ECO:0000256" key="3">
    <source>
        <dbReference type="ARBA" id="ARBA00022443"/>
    </source>
</evidence>
<dbReference type="GO" id="GO:0005737">
    <property type="term" value="C:cytoplasm"/>
    <property type="evidence" value="ECO:0007669"/>
    <property type="project" value="UniProtKB-SubCell"/>
</dbReference>
<name>A0A8D8FVJ4_CULPI</name>
<feature type="region of interest" description="Disordered" evidence="10">
    <location>
        <begin position="94"/>
        <end position="120"/>
    </location>
</feature>
<evidence type="ECO:0000313" key="12">
    <source>
        <dbReference type="EMBL" id="CAG6484665.1"/>
    </source>
</evidence>
<accession>A0A8D8FVJ4</accession>
<dbReference type="Pfam" id="PF00018">
    <property type="entry name" value="SH3_1"/>
    <property type="match status" value="1"/>
</dbReference>
<dbReference type="FunFam" id="2.30.30.40:FF:000221">
    <property type="entry name" value="SH3 and cysteine-rich domain-containing protein 2"/>
    <property type="match status" value="1"/>
</dbReference>
<dbReference type="PRINTS" id="PR00452">
    <property type="entry name" value="SH3DOMAIN"/>
</dbReference>
<feature type="compositionally biased region" description="Polar residues" evidence="10">
    <location>
        <begin position="61"/>
        <end position="79"/>
    </location>
</feature>
<dbReference type="AlphaFoldDB" id="A0A8D8FVJ4"/>
<evidence type="ECO:0000256" key="7">
    <source>
        <dbReference type="ARBA" id="ARBA00022771"/>
    </source>
</evidence>
<dbReference type="EMBL" id="HBUE01099815">
    <property type="protein sequence ID" value="CAG6484665.1"/>
    <property type="molecule type" value="Transcribed_RNA"/>
</dbReference>
<keyword evidence="6" id="KW-0677">Repeat</keyword>
<evidence type="ECO:0000256" key="2">
    <source>
        <dbReference type="ARBA" id="ARBA00004496"/>
    </source>
</evidence>
<comment type="subcellular location">
    <subcellularLocation>
        <location evidence="1">Cell membrane</location>
    </subcellularLocation>
    <subcellularLocation>
        <location evidence="2">Cytoplasm</location>
    </subcellularLocation>
</comment>
<dbReference type="SUPFAM" id="SSF50044">
    <property type="entry name" value="SH3-domain"/>
    <property type="match status" value="1"/>
</dbReference>
<keyword evidence="8" id="KW-0472">Membrane</keyword>
<dbReference type="SMART" id="SM00326">
    <property type="entry name" value="SH3"/>
    <property type="match status" value="1"/>
</dbReference>
<reference evidence="12" key="1">
    <citation type="submission" date="2021-05" db="EMBL/GenBank/DDBJ databases">
        <authorList>
            <person name="Alioto T."/>
            <person name="Alioto T."/>
            <person name="Gomez Garrido J."/>
        </authorList>
    </citation>
    <scope>NUCLEOTIDE SEQUENCE</scope>
</reference>
<feature type="domain" description="SH3" evidence="11">
    <location>
        <begin position="126"/>
        <end position="185"/>
    </location>
</feature>